<comment type="similarity">
    <text evidence="1">Belongs to the ICR family.</text>
</comment>
<evidence type="ECO:0000256" key="4">
    <source>
        <dbReference type="SAM" id="MobiDB-lite"/>
    </source>
</evidence>
<dbReference type="AlphaFoldDB" id="A0A6A6LKD9"/>
<feature type="coiled-coil region" evidence="3">
    <location>
        <begin position="548"/>
        <end position="596"/>
    </location>
</feature>
<dbReference type="EMBL" id="JAAGAX010000010">
    <property type="protein sequence ID" value="KAF2300506.1"/>
    <property type="molecule type" value="Genomic_DNA"/>
</dbReference>
<accession>A0A6A6LKD9</accession>
<evidence type="ECO:0000256" key="1">
    <source>
        <dbReference type="ARBA" id="ARBA00009778"/>
    </source>
</evidence>
<feature type="compositionally biased region" description="Basic and acidic residues" evidence="4">
    <location>
        <begin position="84"/>
        <end position="113"/>
    </location>
</feature>
<dbReference type="PANTHER" id="PTHR34224:SF18">
    <property type="entry name" value="INTERACTOR OF CONSTITUTIVE ACTIVE ROPS 3"/>
    <property type="match status" value="1"/>
</dbReference>
<evidence type="ECO:0000313" key="5">
    <source>
        <dbReference type="EMBL" id="KAF2300506.1"/>
    </source>
</evidence>
<sequence>MVLMVVGIEWTKGRGQAALKWSTESSNSSIFQFVPLRVVKVMQTPKASRSGSSEAPQRFSPRARQLKTTGLESDSASSSNQVRTPKDRSPKVIDHWSHRSPVSEKKRPSRISELESQISQLQEDLKKAKDQLSLSESWKTEALQDAEESKKQLLAISSKLEESQKQLQELSATEGARVVELQKISQEQDKAWQAELEAIQQQHSVDLSALGSALSEIQRLKVQLEMVAESEADQSKHAESADVELRTLRANLMDTLSLVENMKNQLRDSKDSEAHAQALASETLLQLETAKKSVEALRSDGSRAIEAYNSIASELDQSRARVKLLEGLVRKLETDLHNASGNLYRDSADGHDTEEAIVENQRSQEAHQLEAELFSLKSEVGHLRSALEAAEIKCHEEQIHSTVQIRSAYELVEQIKSGSMLREAELEAELKQAKTDIEELKADLMDKETELQGISEENEGLNMKLKNSLSTRGESGLENELKNLRDTVAEMKARLTDKETELQNILEENEMLKVESSKREMVGNKVNNEVVVELEAARDAEREALMKLAFAMEEADKSNKRVARVTEQLEAAQAANSEMEAELRRLKVQSDQWRKATEAAVAMLSAGNNGKFMERTGSLDSNYNPVTGKIGSPYNEEMDDDLLKKKNGNMLKKIGVLWKKPQK</sequence>
<comment type="caution">
    <text evidence="5">The sequence shown here is derived from an EMBL/GenBank/DDBJ whole genome shotgun (WGS) entry which is preliminary data.</text>
</comment>
<organism evidence="5 6">
    <name type="scientific">Hevea brasiliensis</name>
    <name type="common">Para rubber tree</name>
    <name type="synonym">Siphonia brasiliensis</name>
    <dbReference type="NCBI Taxonomy" id="3981"/>
    <lineage>
        <taxon>Eukaryota</taxon>
        <taxon>Viridiplantae</taxon>
        <taxon>Streptophyta</taxon>
        <taxon>Embryophyta</taxon>
        <taxon>Tracheophyta</taxon>
        <taxon>Spermatophyta</taxon>
        <taxon>Magnoliopsida</taxon>
        <taxon>eudicotyledons</taxon>
        <taxon>Gunneridae</taxon>
        <taxon>Pentapetalae</taxon>
        <taxon>rosids</taxon>
        <taxon>fabids</taxon>
        <taxon>Malpighiales</taxon>
        <taxon>Euphorbiaceae</taxon>
        <taxon>Crotonoideae</taxon>
        <taxon>Micrandreae</taxon>
        <taxon>Hevea</taxon>
    </lineage>
</organism>
<proteinExistence type="inferred from homology"/>
<dbReference type="InterPro" id="IPR029688">
    <property type="entry name" value="ICR"/>
</dbReference>
<reference evidence="5 6" key="1">
    <citation type="journal article" date="2020" name="Mol. Plant">
        <title>The Chromosome-Based Rubber Tree Genome Provides New Insights into Spurge Genome Evolution and Rubber Biosynthesis.</title>
        <authorList>
            <person name="Liu J."/>
            <person name="Shi C."/>
            <person name="Shi C.C."/>
            <person name="Li W."/>
            <person name="Zhang Q.J."/>
            <person name="Zhang Y."/>
            <person name="Li K."/>
            <person name="Lu H.F."/>
            <person name="Shi C."/>
            <person name="Zhu S.T."/>
            <person name="Xiao Z.Y."/>
            <person name="Nan H."/>
            <person name="Yue Y."/>
            <person name="Zhu X.G."/>
            <person name="Wu Y."/>
            <person name="Hong X.N."/>
            <person name="Fan G.Y."/>
            <person name="Tong Y."/>
            <person name="Zhang D."/>
            <person name="Mao C.L."/>
            <person name="Liu Y.L."/>
            <person name="Hao S.J."/>
            <person name="Liu W.Q."/>
            <person name="Lv M.Q."/>
            <person name="Zhang H.B."/>
            <person name="Liu Y."/>
            <person name="Hu-Tang G.R."/>
            <person name="Wang J.P."/>
            <person name="Wang J.H."/>
            <person name="Sun Y.H."/>
            <person name="Ni S.B."/>
            <person name="Chen W.B."/>
            <person name="Zhang X.C."/>
            <person name="Jiao Y.N."/>
            <person name="Eichler E.E."/>
            <person name="Li G.H."/>
            <person name="Liu X."/>
            <person name="Gao L.Z."/>
        </authorList>
    </citation>
    <scope>NUCLEOTIDE SEQUENCE [LARGE SCALE GENOMIC DNA]</scope>
    <source>
        <strain evidence="6">cv. GT1</strain>
        <tissue evidence="5">Leaf</tissue>
    </source>
</reference>
<feature type="coiled-coil region" evidence="3">
    <location>
        <begin position="423"/>
        <end position="515"/>
    </location>
</feature>
<keyword evidence="2 3" id="KW-0175">Coiled coil</keyword>
<feature type="region of interest" description="Disordered" evidence="4">
    <location>
        <begin position="44"/>
        <end position="113"/>
    </location>
</feature>
<dbReference type="Proteomes" id="UP000467840">
    <property type="component" value="Chromosome 4"/>
</dbReference>
<evidence type="ECO:0000313" key="6">
    <source>
        <dbReference type="Proteomes" id="UP000467840"/>
    </source>
</evidence>
<gene>
    <name evidence="5" type="ORF">GH714_013857</name>
</gene>
<keyword evidence="6" id="KW-1185">Reference proteome</keyword>
<evidence type="ECO:0000256" key="2">
    <source>
        <dbReference type="ARBA" id="ARBA00023054"/>
    </source>
</evidence>
<evidence type="ECO:0008006" key="7">
    <source>
        <dbReference type="Google" id="ProtNLM"/>
    </source>
</evidence>
<feature type="compositionally biased region" description="Polar residues" evidence="4">
    <location>
        <begin position="45"/>
        <end position="55"/>
    </location>
</feature>
<dbReference type="PANTHER" id="PTHR34224">
    <property type="entry name" value="INTERACTOR OF CONSTITUTIVE ACTIVE ROPS 2, CHLOROPLASTIC-RELATED"/>
    <property type="match status" value="1"/>
</dbReference>
<feature type="compositionally biased region" description="Polar residues" evidence="4">
    <location>
        <begin position="66"/>
        <end position="83"/>
    </location>
</feature>
<name>A0A6A6LKD9_HEVBR</name>
<protein>
    <recommendedName>
        <fullName evidence="7">Interactor of constitutive active ROPs 3</fullName>
    </recommendedName>
</protein>
<evidence type="ECO:0000256" key="3">
    <source>
        <dbReference type="SAM" id="Coils"/>
    </source>
</evidence>